<organism evidence="2">
    <name type="scientific">Trypanosoma vivax (strain Y486)</name>
    <dbReference type="NCBI Taxonomy" id="1055687"/>
    <lineage>
        <taxon>Eukaryota</taxon>
        <taxon>Discoba</taxon>
        <taxon>Euglenozoa</taxon>
        <taxon>Kinetoplastea</taxon>
        <taxon>Metakinetoplastina</taxon>
        <taxon>Trypanosomatida</taxon>
        <taxon>Trypanosomatidae</taxon>
        <taxon>Trypanosoma</taxon>
        <taxon>Duttonella</taxon>
    </lineage>
</organism>
<protein>
    <submittedName>
        <fullName evidence="2">Uncharacterized protein</fullName>
    </submittedName>
</protein>
<name>G0TYB6_TRYVY</name>
<feature type="transmembrane region" description="Helical" evidence="1">
    <location>
        <begin position="28"/>
        <end position="47"/>
    </location>
</feature>
<sequence length="120" mass="13872">MKISLTVPLTLLINFHFCTRPCVWASFVRFFFFFSLLLFTQPILITVNPMWQGSKMGYEAYICVQCRPTLHATKRVVHTYRRQQGKQKGVMRSKATQNGHFRVIVSIPHTATTTLCSHAH</sequence>
<dbReference type="EMBL" id="HE573023">
    <property type="protein sequence ID" value="CCC48961.1"/>
    <property type="molecule type" value="Genomic_DNA"/>
</dbReference>
<keyword evidence="1" id="KW-1133">Transmembrane helix</keyword>
<dbReference type="AlphaFoldDB" id="G0TYB6"/>
<keyword evidence="1" id="KW-0472">Membrane</keyword>
<keyword evidence="1" id="KW-0812">Transmembrane</keyword>
<proteinExistence type="predicted"/>
<gene>
    <name evidence="2" type="ORF">TVY486_0702950</name>
</gene>
<evidence type="ECO:0000256" key="1">
    <source>
        <dbReference type="SAM" id="Phobius"/>
    </source>
</evidence>
<accession>G0TYB6</accession>
<reference evidence="2" key="1">
    <citation type="journal article" date="2012" name="Proc. Natl. Acad. Sci. U.S.A.">
        <title>Antigenic diversity is generated by distinct evolutionary mechanisms in African trypanosome species.</title>
        <authorList>
            <person name="Jackson A.P."/>
            <person name="Berry A."/>
            <person name="Aslett M."/>
            <person name="Allison H.C."/>
            <person name="Burton P."/>
            <person name="Vavrova-Anderson J."/>
            <person name="Brown R."/>
            <person name="Browne H."/>
            <person name="Corton N."/>
            <person name="Hauser H."/>
            <person name="Gamble J."/>
            <person name="Gilderthorp R."/>
            <person name="Marcello L."/>
            <person name="McQuillan J."/>
            <person name="Otto T.D."/>
            <person name="Quail M.A."/>
            <person name="Sanders M.J."/>
            <person name="van Tonder A."/>
            <person name="Ginger M.L."/>
            <person name="Field M.C."/>
            <person name="Barry J.D."/>
            <person name="Hertz-Fowler C."/>
            <person name="Berriman M."/>
        </authorList>
    </citation>
    <scope>NUCLEOTIDE SEQUENCE</scope>
    <source>
        <strain evidence="2">Y486</strain>
    </source>
</reference>
<evidence type="ECO:0000313" key="2">
    <source>
        <dbReference type="EMBL" id="CCC48961.1"/>
    </source>
</evidence>